<organism evidence="1 2">
    <name type="scientific">Priestia megaterium</name>
    <name type="common">Bacillus megaterium</name>
    <dbReference type="NCBI Taxonomy" id="1404"/>
    <lineage>
        <taxon>Bacteria</taxon>
        <taxon>Bacillati</taxon>
        <taxon>Bacillota</taxon>
        <taxon>Bacilli</taxon>
        <taxon>Bacillales</taxon>
        <taxon>Bacillaceae</taxon>
        <taxon>Priestia</taxon>
    </lineage>
</organism>
<proteinExistence type="predicted"/>
<dbReference type="Proteomes" id="UP000253834">
    <property type="component" value="Chromosome"/>
</dbReference>
<evidence type="ECO:0000313" key="1">
    <source>
        <dbReference type="EMBL" id="AXI32664.1"/>
    </source>
</evidence>
<dbReference type="EMBL" id="CP022674">
    <property type="protein sequence ID" value="AXI32664.1"/>
    <property type="molecule type" value="Genomic_DNA"/>
</dbReference>
<dbReference type="AlphaFoldDB" id="A0AA86IAE5"/>
<reference evidence="1 2" key="1">
    <citation type="submission" date="2017-07" db="EMBL/GenBank/DDBJ databases">
        <title>Isolation and development of strain Bacillus megaterium SR7 for enhanced growth and metabolite production under supercritical carbon dioxide.</title>
        <authorList>
            <person name="Freedman A.J.E."/>
            <person name="Peet K.C."/>
            <person name="Boock J.T."/>
            <person name="Penn K."/>
            <person name="Prather K.L.J."/>
            <person name="Thompson J.R."/>
        </authorList>
    </citation>
    <scope>NUCLEOTIDE SEQUENCE [LARGE SCALE GENOMIC DNA]</scope>
    <source>
        <strain evidence="1 2">SR7</strain>
    </source>
</reference>
<sequence length="121" mass="13748">MNVQVTMNDGLKITVDMENYNAQEIEEVLNNQSNTMVALGDIIVQRYSITRMVPEEQPAEVNTEIKMNDGTTVETFIEDYNTRTLMNLLNNSSENMIALGDVILQRFSITRIMPKTVQTEA</sequence>
<gene>
    <name evidence="1" type="ORF">CIB87_28155</name>
</gene>
<dbReference type="RefSeq" id="WP_114897345.1">
    <property type="nucleotide sequence ID" value="NZ_CP022674.1"/>
</dbReference>
<name>A0AA86IAE5_PRIMG</name>
<accession>A0AA86IAE5</accession>
<evidence type="ECO:0000313" key="2">
    <source>
        <dbReference type="Proteomes" id="UP000253834"/>
    </source>
</evidence>
<protein>
    <submittedName>
        <fullName evidence="1">Uncharacterized protein</fullName>
    </submittedName>
</protein>